<protein>
    <submittedName>
        <fullName evidence="1">Uncharacterized protein</fullName>
    </submittedName>
</protein>
<proteinExistence type="predicted"/>
<dbReference type="PANTHER" id="PTHR31676">
    <property type="entry name" value="T31J12.3 PROTEIN-RELATED"/>
    <property type="match status" value="1"/>
</dbReference>
<dbReference type="EMBL" id="CAJGYO010000004">
    <property type="protein sequence ID" value="CAD6227045.1"/>
    <property type="molecule type" value="Genomic_DNA"/>
</dbReference>
<dbReference type="PANTHER" id="PTHR31676:SF89">
    <property type="entry name" value="OS07G0120500 PROTEIN"/>
    <property type="match status" value="1"/>
</dbReference>
<sequence>MASQAIECHRAGAEVFTRDATCRKKSVELLEEFGLPNGILPLEDIQEFGYNRHSGFIWLVQGKKVEHTFKKIKKTASYAPEVTAFIEKGKLGKITGVKIKELMLWINIVEVYVPEASPEKVTSKSSSGLSKTLDAAAFALWGMRDHPMRQKIMGT</sequence>
<dbReference type="Pfam" id="PF04398">
    <property type="entry name" value="DUF538"/>
    <property type="match status" value="1"/>
</dbReference>
<evidence type="ECO:0000313" key="2">
    <source>
        <dbReference type="Proteomes" id="UP000604825"/>
    </source>
</evidence>
<name>A0A811NMG3_9POAL</name>
<evidence type="ECO:0000313" key="1">
    <source>
        <dbReference type="EMBL" id="CAD6227045.1"/>
    </source>
</evidence>
<reference evidence="1" key="1">
    <citation type="submission" date="2020-10" db="EMBL/GenBank/DDBJ databases">
        <authorList>
            <person name="Han B."/>
            <person name="Lu T."/>
            <person name="Zhao Q."/>
            <person name="Huang X."/>
            <person name="Zhao Y."/>
        </authorList>
    </citation>
    <scope>NUCLEOTIDE SEQUENCE</scope>
</reference>
<dbReference type="SUPFAM" id="SSF141562">
    <property type="entry name" value="At5g01610-like"/>
    <property type="match status" value="1"/>
</dbReference>
<organism evidence="1 2">
    <name type="scientific">Miscanthus lutarioriparius</name>
    <dbReference type="NCBI Taxonomy" id="422564"/>
    <lineage>
        <taxon>Eukaryota</taxon>
        <taxon>Viridiplantae</taxon>
        <taxon>Streptophyta</taxon>
        <taxon>Embryophyta</taxon>
        <taxon>Tracheophyta</taxon>
        <taxon>Spermatophyta</taxon>
        <taxon>Magnoliopsida</taxon>
        <taxon>Liliopsida</taxon>
        <taxon>Poales</taxon>
        <taxon>Poaceae</taxon>
        <taxon>PACMAD clade</taxon>
        <taxon>Panicoideae</taxon>
        <taxon>Andropogonodae</taxon>
        <taxon>Andropogoneae</taxon>
        <taxon>Saccharinae</taxon>
        <taxon>Miscanthus</taxon>
    </lineage>
</organism>
<comment type="caution">
    <text evidence="1">The sequence shown here is derived from an EMBL/GenBank/DDBJ whole genome shotgun (WGS) entry which is preliminary data.</text>
</comment>
<dbReference type="InterPro" id="IPR007493">
    <property type="entry name" value="DUF538"/>
</dbReference>
<dbReference type="Gene3D" id="2.30.240.10">
    <property type="entry name" value="At5g01610-like"/>
    <property type="match status" value="1"/>
</dbReference>
<dbReference type="InterPro" id="IPR036758">
    <property type="entry name" value="At5g01610-like"/>
</dbReference>
<dbReference type="AlphaFoldDB" id="A0A811NMG3"/>
<accession>A0A811NMG3</accession>
<dbReference type="Proteomes" id="UP000604825">
    <property type="component" value="Unassembled WGS sequence"/>
</dbReference>
<keyword evidence="2" id="KW-1185">Reference proteome</keyword>
<gene>
    <name evidence="1" type="ORF">NCGR_LOCUS18688</name>
</gene>
<dbReference type="OrthoDB" id="1927821at2759"/>